<dbReference type="FunFam" id="2.20.100.10:FF:000001">
    <property type="entry name" value="semaphorin-5A isoform X1"/>
    <property type="match status" value="1"/>
</dbReference>
<evidence type="ECO:0000256" key="4">
    <source>
        <dbReference type="ARBA" id="ARBA00022737"/>
    </source>
</evidence>
<keyword evidence="3" id="KW-0732">Signal</keyword>
<dbReference type="AlphaFoldDB" id="A0A3M7R0L8"/>
<evidence type="ECO:0000256" key="5">
    <source>
        <dbReference type="ARBA" id="ARBA00023157"/>
    </source>
</evidence>
<dbReference type="Pfam" id="PF00090">
    <property type="entry name" value="TSP_1"/>
    <property type="match status" value="3"/>
</dbReference>
<dbReference type="Gene3D" id="2.20.100.10">
    <property type="entry name" value="Thrombospondin type-1 (TSP1) repeat"/>
    <property type="match status" value="3"/>
</dbReference>
<accession>A0A3M7R0L8</accession>
<proteinExistence type="predicted"/>
<dbReference type="SMART" id="SM00209">
    <property type="entry name" value="TSP1"/>
    <property type="match status" value="3"/>
</dbReference>
<comment type="subcellular location">
    <subcellularLocation>
        <location evidence="1">Secreted</location>
    </subcellularLocation>
</comment>
<dbReference type="InterPro" id="IPR052065">
    <property type="entry name" value="Compl_asym_regulator"/>
</dbReference>
<evidence type="ECO:0000256" key="1">
    <source>
        <dbReference type="ARBA" id="ARBA00004613"/>
    </source>
</evidence>
<dbReference type="STRING" id="10195.A0A3M7R0L8"/>
<evidence type="ECO:0000313" key="7">
    <source>
        <dbReference type="Proteomes" id="UP000276133"/>
    </source>
</evidence>
<dbReference type="OrthoDB" id="446173at2759"/>
<evidence type="ECO:0000313" key="6">
    <source>
        <dbReference type="EMBL" id="RNA17117.1"/>
    </source>
</evidence>
<keyword evidence="7" id="KW-1185">Reference proteome</keyword>
<dbReference type="PANTHER" id="PTHR22906">
    <property type="entry name" value="PROPERDIN"/>
    <property type="match status" value="1"/>
</dbReference>
<protein>
    <submittedName>
        <fullName evidence="6">SCO-spondin-like</fullName>
    </submittedName>
</protein>
<gene>
    <name evidence="6" type="ORF">BpHYR1_034544</name>
</gene>
<evidence type="ECO:0000256" key="3">
    <source>
        <dbReference type="ARBA" id="ARBA00022729"/>
    </source>
</evidence>
<dbReference type="InterPro" id="IPR036383">
    <property type="entry name" value="TSP1_rpt_sf"/>
</dbReference>
<name>A0A3M7R0L8_BRAPC</name>
<reference evidence="6 7" key="1">
    <citation type="journal article" date="2018" name="Sci. Rep.">
        <title>Genomic signatures of local adaptation to the degree of environmental predictability in rotifers.</title>
        <authorList>
            <person name="Franch-Gras L."/>
            <person name="Hahn C."/>
            <person name="Garcia-Roger E.M."/>
            <person name="Carmona M.J."/>
            <person name="Serra M."/>
            <person name="Gomez A."/>
        </authorList>
    </citation>
    <scope>NUCLEOTIDE SEQUENCE [LARGE SCALE GENOMIC DNA]</scope>
    <source>
        <strain evidence="6">HYR1</strain>
    </source>
</reference>
<dbReference type="EMBL" id="REGN01004525">
    <property type="protein sequence ID" value="RNA17117.1"/>
    <property type="molecule type" value="Genomic_DNA"/>
</dbReference>
<sequence length="451" mass="50694">MINLGYSFTITELDSSFIRGQFKKSTSGFKTINIDPQVFVSSVKEDITISIKSFFDEQCAIECLKNILCIGYLFEEGEQSCLIYLRANFKRQNNVIGNQKLKENLRCDLQRCSQGLYCSTGPSDSLEGVCLCDFALNSGQNCSIKNSYQISEWSKWTECSAECGDGFASRKKVCSKNLQIIPNGLDWLCDKSTTQATKFEIEKCKSKSCTTYSEWSDWSMCSKICGGTKTRQRSCLLDTKNRLCDEKYLKEIQYCSLDECTMTIIRLSNTDQKSGNITKRGFLKLFNPTTRSETRIFSYTNDLPEAAKIGQVACLEFGFTRSLYTNPIRVNSLKSMFNRDKDYLKFVNEQSVSGIKCVGNETSVKECSYGPDANLDTDLYELEVECLFDGYFSVWSAWPPCSVTCGAGARARTRVCNDPPPSISETNRGNGAACVGKSMHLENCVMQRCKS</sequence>
<evidence type="ECO:0000256" key="2">
    <source>
        <dbReference type="ARBA" id="ARBA00022525"/>
    </source>
</evidence>
<organism evidence="6 7">
    <name type="scientific">Brachionus plicatilis</name>
    <name type="common">Marine rotifer</name>
    <name type="synonym">Brachionus muelleri</name>
    <dbReference type="NCBI Taxonomy" id="10195"/>
    <lineage>
        <taxon>Eukaryota</taxon>
        <taxon>Metazoa</taxon>
        <taxon>Spiralia</taxon>
        <taxon>Gnathifera</taxon>
        <taxon>Rotifera</taxon>
        <taxon>Eurotatoria</taxon>
        <taxon>Monogononta</taxon>
        <taxon>Pseudotrocha</taxon>
        <taxon>Ploima</taxon>
        <taxon>Brachionidae</taxon>
        <taxon>Brachionus</taxon>
    </lineage>
</organism>
<keyword evidence="4" id="KW-0677">Repeat</keyword>
<dbReference type="Proteomes" id="UP000276133">
    <property type="component" value="Unassembled WGS sequence"/>
</dbReference>
<keyword evidence="2" id="KW-0964">Secreted</keyword>
<dbReference type="SUPFAM" id="SSF82895">
    <property type="entry name" value="TSP-1 type 1 repeat"/>
    <property type="match status" value="3"/>
</dbReference>
<dbReference type="PANTHER" id="PTHR22906:SF43">
    <property type="entry name" value="PROPERDIN"/>
    <property type="match status" value="1"/>
</dbReference>
<dbReference type="PROSITE" id="PS50092">
    <property type="entry name" value="TSP1"/>
    <property type="match status" value="3"/>
</dbReference>
<keyword evidence="5" id="KW-1015">Disulfide bond</keyword>
<dbReference type="InterPro" id="IPR000884">
    <property type="entry name" value="TSP1_rpt"/>
</dbReference>
<comment type="caution">
    <text evidence="6">The sequence shown here is derived from an EMBL/GenBank/DDBJ whole genome shotgun (WGS) entry which is preliminary data.</text>
</comment>